<dbReference type="EMBL" id="BAAAMN010000003">
    <property type="protein sequence ID" value="GAA2024589.1"/>
    <property type="molecule type" value="Genomic_DNA"/>
</dbReference>
<proteinExistence type="predicted"/>
<organism evidence="2 3">
    <name type="scientific">Yaniella flava</name>
    <dbReference type="NCBI Taxonomy" id="287930"/>
    <lineage>
        <taxon>Bacteria</taxon>
        <taxon>Bacillati</taxon>
        <taxon>Actinomycetota</taxon>
        <taxon>Actinomycetes</taxon>
        <taxon>Micrococcales</taxon>
        <taxon>Micrococcaceae</taxon>
        <taxon>Yaniella</taxon>
    </lineage>
</organism>
<evidence type="ECO:0000313" key="3">
    <source>
        <dbReference type="Proteomes" id="UP001501461"/>
    </source>
</evidence>
<evidence type="ECO:0000256" key="1">
    <source>
        <dbReference type="SAM" id="Phobius"/>
    </source>
</evidence>
<sequence length="90" mass="9857">MIRDGKPVDYSGQGSTAGNLIAAAIVSVLFVGGLYMFNTLDFYNVWIPMSGVMVLCSLAYFIPKQLMGHSNTVDHDFITDPVHETKSPNM</sequence>
<dbReference type="RefSeq" id="WP_343955455.1">
    <property type="nucleotide sequence ID" value="NZ_BAAAMN010000003.1"/>
</dbReference>
<comment type="caution">
    <text evidence="2">The sequence shown here is derived from an EMBL/GenBank/DDBJ whole genome shotgun (WGS) entry which is preliminary data.</text>
</comment>
<dbReference type="Proteomes" id="UP001501461">
    <property type="component" value="Unassembled WGS sequence"/>
</dbReference>
<keyword evidence="1" id="KW-1133">Transmembrane helix</keyword>
<reference evidence="2 3" key="1">
    <citation type="journal article" date="2019" name="Int. J. Syst. Evol. Microbiol.">
        <title>The Global Catalogue of Microorganisms (GCM) 10K type strain sequencing project: providing services to taxonomists for standard genome sequencing and annotation.</title>
        <authorList>
            <consortium name="The Broad Institute Genomics Platform"/>
            <consortium name="The Broad Institute Genome Sequencing Center for Infectious Disease"/>
            <person name="Wu L."/>
            <person name="Ma J."/>
        </authorList>
    </citation>
    <scope>NUCLEOTIDE SEQUENCE [LARGE SCALE GENOMIC DNA]</scope>
    <source>
        <strain evidence="2 3">JCM 13595</strain>
    </source>
</reference>
<name>A0ABN2TXM0_9MICC</name>
<protein>
    <submittedName>
        <fullName evidence="2">Uncharacterized protein</fullName>
    </submittedName>
</protein>
<feature type="transmembrane region" description="Helical" evidence="1">
    <location>
        <begin position="20"/>
        <end position="37"/>
    </location>
</feature>
<keyword evidence="1" id="KW-0812">Transmembrane</keyword>
<gene>
    <name evidence="2" type="ORF">GCM10009720_00370</name>
</gene>
<keyword evidence="3" id="KW-1185">Reference proteome</keyword>
<keyword evidence="1" id="KW-0472">Membrane</keyword>
<feature type="transmembrane region" description="Helical" evidence="1">
    <location>
        <begin position="43"/>
        <end position="62"/>
    </location>
</feature>
<evidence type="ECO:0000313" key="2">
    <source>
        <dbReference type="EMBL" id="GAA2024589.1"/>
    </source>
</evidence>
<accession>A0ABN2TXM0</accession>